<evidence type="ECO:0000313" key="1">
    <source>
        <dbReference type="EMBL" id="MBW4545435.1"/>
    </source>
</evidence>
<evidence type="ECO:0000313" key="2">
    <source>
        <dbReference type="Proteomes" id="UP000753908"/>
    </source>
</evidence>
<proteinExistence type="predicted"/>
<dbReference type="AlphaFoldDB" id="A0A951PK45"/>
<sequence length="162" mass="18628">MGYYDFSTQYKVGKAGELVIDHWLQALGYRIDDVSESPEYQKAGIDRLLIRPDGSITKAEYKTDVKAKQTGNLFFEIVSVDNRNIVGWGLTSQADLWIFFIPGQEILVIEPGKFRWLVLEHLAMLEKKRVQNQGYCTIGFPVPLARVREIACYVYKFPNVLF</sequence>
<reference evidence="1" key="1">
    <citation type="submission" date="2021-05" db="EMBL/GenBank/DDBJ databases">
        <authorList>
            <person name="Pietrasiak N."/>
            <person name="Ward R."/>
            <person name="Stajich J.E."/>
            <person name="Kurbessoian T."/>
        </authorList>
    </citation>
    <scope>NUCLEOTIDE SEQUENCE</scope>
    <source>
        <strain evidence="1">CPER-KK1</strain>
    </source>
</reference>
<comment type="caution">
    <text evidence="1">The sequence shown here is derived from an EMBL/GenBank/DDBJ whole genome shotgun (WGS) entry which is preliminary data.</text>
</comment>
<organism evidence="1 2">
    <name type="scientific">Symplocastrum torsivum CPER-KK1</name>
    <dbReference type="NCBI Taxonomy" id="450513"/>
    <lineage>
        <taxon>Bacteria</taxon>
        <taxon>Bacillati</taxon>
        <taxon>Cyanobacteriota</taxon>
        <taxon>Cyanophyceae</taxon>
        <taxon>Oscillatoriophycideae</taxon>
        <taxon>Oscillatoriales</taxon>
        <taxon>Microcoleaceae</taxon>
        <taxon>Symplocastrum</taxon>
    </lineage>
</organism>
<dbReference type="Proteomes" id="UP000753908">
    <property type="component" value="Unassembled WGS sequence"/>
</dbReference>
<reference evidence="1" key="2">
    <citation type="journal article" date="2022" name="Microbiol. Resour. Announc.">
        <title>Metagenome Sequencing to Explore Phylogenomics of Terrestrial Cyanobacteria.</title>
        <authorList>
            <person name="Ward R.D."/>
            <person name="Stajich J.E."/>
            <person name="Johansen J.R."/>
            <person name="Huntemann M."/>
            <person name="Clum A."/>
            <person name="Foster B."/>
            <person name="Foster B."/>
            <person name="Roux S."/>
            <person name="Palaniappan K."/>
            <person name="Varghese N."/>
            <person name="Mukherjee S."/>
            <person name="Reddy T.B.K."/>
            <person name="Daum C."/>
            <person name="Copeland A."/>
            <person name="Chen I.A."/>
            <person name="Ivanova N.N."/>
            <person name="Kyrpides N.C."/>
            <person name="Shapiro N."/>
            <person name="Eloe-Fadrosh E.A."/>
            <person name="Pietrasiak N."/>
        </authorList>
    </citation>
    <scope>NUCLEOTIDE SEQUENCE</scope>
    <source>
        <strain evidence="1">CPER-KK1</strain>
    </source>
</reference>
<gene>
    <name evidence="1" type="ORF">KME25_13450</name>
</gene>
<protein>
    <submittedName>
        <fullName evidence="1">Uncharacterized protein</fullName>
    </submittedName>
</protein>
<dbReference type="EMBL" id="JAHHIF010000015">
    <property type="protein sequence ID" value="MBW4545435.1"/>
    <property type="molecule type" value="Genomic_DNA"/>
</dbReference>
<name>A0A951PK45_9CYAN</name>
<accession>A0A951PK45</accession>